<comment type="caution">
    <text evidence="2">The sequence shown here is derived from an EMBL/GenBank/DDBJ whole genome shotgun (WGS) entry which is preliminary data.</text>
</comment>
<evidence type="ECO:0000313" key="3">
    <source>
        <dbReference type="Proteomes" id="UP000825890"/>
    </source>
</evidence>
<dbReference type="Proteomes" id="UP000825890">
    <property type="component" value="Unassembled WGS sequence"/>
</dbReference>
<feature type="compositionally biased region" description="Basic and acidic residues" evidence="1">
    <location>
        <begin position="86"/>
        <end position="97"/>
    </location>
</feature>
<keyword evidence="3" id="KW-1185">Reference proteome</keyword>
<dbReference type="RefSeq" id="XP_044662155.1">
    <property type="nucleotide sequence ID" value="XM_044806220.1"/>
</dbReference>
<dbReference type="AlphaFoldDB" id="A0A9P3CZI6"/>
<accession>A0A9P3CZI6</accession>
<evidence type="ECO:0000313" key="2">
    <source>
        <dbReference type="EMBL" id="GIZ47668.1"/>
    </source>
</evidence>
<feature type="compositionally biased region" description="Basic and acidic residues" evidence="1">
    <location>
        <begin position="105"/>
        <end position="125"/>
    </location>
</feature>
<sequence>MSRSNPTTPSQNPRDNNAPKPPSLSIQEALAKANRERLAEFANTEFPRTTPQPSPFSNPPYRFVNPQDVEKTDVSKFWRAGEIKAEQNGEFLEECRRERQKRKEAKGSDDGQNKNDGPSAEKDPEPASPKPPKKGPNEWKWLKGIEAGLPARRSSTHWNNTDNNGQ</sequence>
<dbReference type="OrthoDB" id="10579111at2759"/>
<dbReference type="GeneID" id="68296328"/>
<name>A0A9P3CZI6_9PEZI</name>
<dbReference type="EMBL" id="BOLY01000007">
    <property type="protein sequence ID" value="GIZ47668.1"/>
    <property type="molecule type" value="Genomic_DNA"/>
</dbReference>
<reference evidence="2 3" key="1">
    <citation type="submission" date="2021-01" db="EMBL/GenBank/DDBJ databases">
        <title>Cercospora kikuchii MAFF 305040 whole genome shotgun sequence.</title>
        <authorList>
            <person name="Kashiwa T."/>
            <person name="Suzuki T."/>
        </authorList>
    </citation>
    <scope>NUCLEOTIDE SEQUENCE [LARGE SCALE GENOMIC DNA]</scope>
    <source>
        <strain evidence="2 3">MAFF 305040</strain>
    </source>
</reference>
<organism evidence="2 3">
    <name type="scientific">Cercospora kikuchii</name>
    <dbReference type="NCBI Taxonomy" id="84275"/>
    <lineage>
        <taxon>Eukaryota</taxon>
        <taxon>Fungi</taxon>
        <taxon>Dikarya</taxon>
        <taxon>Ascomycota</taxon>
        <taxon>Pezizomycotina</taxon>
        <taxon>Dothideomycetes</taxon>
        <taxon>Dothideomycetidae</taxon>
        <taxon>Mycosphaerellales</taxon>
        <taxon>Mycosphaerellaceae</taxon>
        <taxon>Cercospora</taxon>
    </lineage>
</organism>
<feature type="compositionally biased region" description="Polar residues" evidence="1">
    <location>
        <begin position="156"/>
        <end position="166"/>
    </location>
</feature>
<gene>
    <name evidence="2" type="ORF">CKM354_001075300</name>
</gene>
<proteinExistence type="predicted"/>
<feature type="compositionally biased region" description="Polar residues" evidence="1">
    <location>
        <begin position="1"/>
        <end position="15"/>
    </location>
</feature>
<feature type="region of interest" description="Disordered" evidence="1">
    <location>
        <begin position="86"/>
        <end position="166"/>
    </location>
</feature>
<evidence type="ECO:0000256" key="1">
    <source>
        <dbReference type="SAM" id="MobiDB-lite"/>
    </source>
</evidence>
<protein>
    <submittedName>
        <fullName evidence="2">Uncharacterized protein</fullName>
    </submittedName>
</protein>
<feature type="region of interest" description="Disordered" evidence="1">
    <location>
        <begin position="1"/>
        <end position="68"/>
    </location>
</feature>